<comment type="caution">
    <text evidence="13">The sequence shown here is derived from an EMBL/GenBank/DDBJ whole genome shotgun (WGS) entry which is preliminary data.</text>
</comment>
<evidence type="ECO:0000256" key="6">
    <source>
        <dbReference type="ARBA" id="ARBA00022801"/>
    </source>
</evidence>
<evidence type="ECO:0000256" key="2">
    <source>
        <dbReference type="ARBA" id="ARBA00001913"/>
    </source>
</evidence>
<evidence type="ECO:0000256" key="8">
    <source>
        <dbReference type="ARBA" id="ARBA00023295"/>
    </source>
</evidence>
<evidence type="ECO:0000256" key="5">
    <source>
        <dbReference type="ARBA" id="ARBA00012756"/>
    </source>
</evidence>
<evidence type="ECO:0000259" key="12">
    <source>
        <dbReference type="Pfam" id="PF02837"/>
    </source>
</evidence>
<dbReference type="Gene3D" id="2.60.40.10">
    <property type="entry name" value="Immunoglobulins"/>
    <property type="match status" value="1"/>
</dbReference>
<dbReference type="InterPro" id="IPR014718">
    <property type="entry name" value="GH-type_carb-bd"/>
</dbReference>
<dbReference type="InterPro" id="IPR050347">
    <property type="entry name" value="Bact_Beta-galactosidase"/>
</dbReference>
<keyword evidence="8" id="KW-0326">Glycosidase</keyword>
<dbReference type="SUPFAM" id="SSF74650">
    <property type="entry name" value="Galactose mutarotase-like"/>
    <property type="match status" value="1"/>
</dbReference>
<feature type="domain" description="Glycoside hydrolase family 2 immunoglobulin-like beta-sandwich" evidence="10">
    <location>
        <begin position="209"/>
        <end position="301"/>
    </location>
</feature>
<proteinExistence type="inferred from homology"/>
<dbReference type="Pfam" id="PF00703">
    <property type="entry name" value="Glyco_hydro_2"/>
    <property type="match status" value="1"/>
</dbReference>
<evidence type="ECO:0000256" key="7">
    <source>
        <dbReference type="ARBA" id="ARBA00022837"/>
    </source>
</evidence>
<evidence type="ECO:0000256" key="9">
    <source>
        <dbReference type="SAM" id="SignalP"/>
    </source>
</evidence>
<name>A0A3S0H9Z2_9BACT</name>
<sequence length="980" mass="109193">MRTTSRRWLISLVLLLWTSTAALAQSAAPIRQVQYLSGRDNRPTVQWDFFCTGGRQSGYWTKIAVPSCWEQQGFGAYNYGRDYKTYGKNFRFADEQGRYRHEFRVPADWQQKQVFIVFEGSMTDTEVKVNGQLAGPIHQGAFYEFRYDITDKLGPAGQANLLEVTVSKMSAEASVNNAERLADYWVFGGIFRPVKLEALPRQFIPRTAVDAKADGRFALNVFVQGLRQATAVQADILDASGRVVGTARGAAQPADSVVQVQTTVKQPLPWTAETPHLYRVRVALQAGGQTLYQTEERFGFRTIEIRRGRGVFVNGTQIKLKGINRHSWWPETGRTLNDSIHLLDVKLIKQMNMNAVRMSHYPPDRRFLELCDSLGLYVLDELAGWQKAYATRPGARLVRELVQRDCNHPSILFWSNGNEGGTNKELDDDFALYDLSKRPVIHAHHRPGNQHNGIDCNHYENYYSTQKLLADSLIYMPTEFLHAQDDGGAAAGMADFWELHWQAPRSGGGFIWALVDEGLVRTDQRGIIDVNGVNAPDGVLGPHREKEGSFFALREIFAPIRLRVAAASPAGTKARKGKPGELPAPAAVLPENFKGIIDVENRYHYLNLSQCFFQWELVSYRKPGEAFSGYVTQQKGRAGSPSVAPLGTGQLKLALPKDWRRYDALLVSAFDPQKNLVYKWSWQTGPPARLLDGIVALQDKAAVAKTETDSTLTLKAAGITVTWNKQTGRISGLRGNNGDKLSFGNGPVLVGGAATCRGLTSRTEADGEVIEATYAGDLQTLRWKMYGSGWLQLDYAYAVGGDLPFAGLSFSYPENYVLGARWLGKGPYRVWKNRLAGVTDNVWENAYNNTQTGAAPWIYPEFKGYFADIRWLELNTVEGKFLVASPDPSLYVRLFDFYGLSGVKPHPQLPAGNLSFLDAIPPLGTKLALNIDADTRNLGPQSELNHLSGSQQRTLYFYFGLPKTDGKPQPYTAPAKDDLF</sequence>
<feature type="domain" description="Glycosyl hydrolases family 2 sugar binding" evidence="12">
    <location>
        <begin position="62"/>
        <end position="200"/>
    </location>
</feature>
<dbReference type="EMBL" id="RXOF01000001">
    <property type="protein sequence ID" value="RTQ53385.1"/>
    <property type="molecule type" value="Genomic_DNA"/>
</dbReference>
<feature type="chain" id="PRO_5018638164" description="beta-galactosidase" evidence="9">
    <location>
        <begin position="25"/>
        <end position="980"/>
    </location>
</feature>
<dbReference type="SUPFAM" id="SSF51445">
    <property type="entry name" value="(Trans)glycosidases"/>
    <property type="match status" value="1"/>
</dbReference>
<evidence type="ECO:0000256" key="1">
    <source>
        <dbReference type="ARBA" id="ARBA00001412"/>
    </source>
</evidence>
<keyword evidence="7" id="KW-0106">Calcium</keyword>
<dbReference type="Pfam" id="PF02837">
    <property type="entry name" value="Glyco_hydro_2_N"/>
    <property type="match status" value="1"/>
</dbReference>
<evidence type="ECO:0000313" key="13">
    <source>
        <dbReference type="EMBL" id="RTQ53385.1"/>
    </source>
</evidence>
<gene>
    <name evidence="13" type="ORF">EJV47_01185</name>
</gene>
<dbReference type="AlphaFoldDB" id="A0A3S0H9Z2"/>
<evidence type="ECO:0000256" key="3">
    <source>
        <dbReference type="ARBA" id="ARBA00007401"/>
    </source>
</evidence>
<comment type="catalytic activity">
    <reaction evidence="1">
        <text>Hydrolysis of terminal non-reducing beta-D-galactose residues in beta-D-galactosides.</text>
        <dbReference type="EC" id="3.2.1.23"/>
    </reaction>
</comment>
<dbReference type="OrthoDB" id="1007335at2"/>
<comment type="subunit">
    <text evidence="4">Monomer.</text>
</comment>
<dbReference type="GO" id="GO:0005990">
    <property type="term" value="P:lactose catabolic process"/>
    <property type="evidence" value="ECO:0007669"/>
    <property type="project" value="TreeGrafter"/>
</dbReference>
<dbReference type="InterPro" id="IPR036156">
    <property type="entry name" value="Beta-gal/glucu_dom_sf"/>
</dbReference>
<comment type="cofactor">
    <cofactor evidence="2">
        <name>Ca(2+)</name>
        <dbReference type="ChEBI" id="CHEBI:29108"/>
    </cofactor>
</comment>
<dbReference type="Pfam" id="PF02836">
    <property type="entry name" value="Glyco_hydro_2_C"/>
    <property type="match status" value="1"/>
</dbReference>
<dbReference type="PANTHER" id="PTHR46323:SF2">
    <property type="entry name" value="BETA-GALACTOSIDASE"/>
    <property type="match status" value="1"/>
</dbReference>
<dbReference type="EC" id="3.2.1.23" evidence="5"/>
<protein>
    <recommendedName>
        <fullName evidence="5">beta-galactosidase</fullName>
        <ecNumber evidence="5">3.2.1.23</ecNumber>
    </recommendedName>
</protein>
<reference evidence="13 14" key="1">
    <citation type="submission" date="2018-12" db="EMBL/GenBank/DDBJ databases">
        <title>Hymenobacter gummosus sp. nov., isolated from a spring.</title>
        <authorList>
            <person name="Nie L."/>
        </authorList>
    </citation>
    <scope>NUCLEOTIDE SEQUENCE [LARGE SCALE GENOMIC DNA]</scope>
    <source>
        <strain evidence="13 14">KCTC 52166</strain>
    </source>
</reference>
<dbReference type="PANTHER" id="PTHR46323">
    <property type="entry name" value="BETA-GALACTOSIDASE"/>
    <property type="match status" value="1"/>
</dbReference>
<evidence type="ECO:0000259" key="11">
    <source>
        <dbReference type="Pfam" id="PF02836"/>
    </source>
</evidence>
<dbReference type="InterPro" id="IPR006101">
    <property type="entry name" value="Glyco_hydro_2"/>
</dbReference>
<dbReference type="InterPro" id="IPR008979">
    <property type="entry name" value="Galactose-bd-like_sf"/>
</dbReference>
<evidence type="ECO:0000313" key="14">
    <source>
        <dbReference type="Proteomes" id="UP000282184"/>
    </source>
</evidence>
<keyword evidence="14" id="KW-1185">Reference proteome</keyword>
<dbReference type="PRINTS" id="PR00132">
    <property type="entry name" value="GLHYDRLASE2"/>
</dbReference>
<keyword evidence="9" id="KW-0732">Signal</keyword>
<dbReference type="SUPFAM" id="SSF49785">
    <property type="entry name" value="Galactose-binding domain-like"/>
    <property type="match status" value="1"/>
</dbReference>
<dbReference type="GO" id="GO:0030246">
    <property type="term" value="F:carbohydrate binding"/>
    <property type="evidence" value="ECO:0007669"/>
    <property type="project" value="InterPro"/>
</dbReference>
<feature type="signal peptide" evidence="9">
    <location>
        <begin position="1"/>
        <end position="24"/>
    </location>
</feature>
<dbReference type="InterPro" id="IPR011013">
    <property type="entry name" value="Gal_mutarotase_sf_dom"/>
</dbReference>
<dbReference type="InterPro" id="IPR017853">
    <property type="entry name" value="GH"/>
</dbReference>
<dbReference type="Gene3D" id="2.60.120.260">
    <property type="entry name" value="Galactose-binding domain-like"/>
    <property type="match status" value="1"/>
</dbReference>
<accession>A0A3S0H9Z2</accession>
<dbReference type="InterPro" id="IPR006102">
    <property type="entry name" value="Ig-like_GH2"/>
</dbReference>
<dbReference type="InterPro" id="IPR006103">
    <property type="entry name" value="Glyco_hydro_2_cat"/>
</dbReference>
<dbReference type="GO" id="GO:0009341">
    <property type="term" value="C:beta-galactosidase complex"/>
    <property type="evidence" value="ECO:0007669"/>
    <property type="project" value="TreeGrafter"/>
</dbReference>
<dbReference type="Gene3D" id="3.20.20.80">
    <property type="entry name" value="Glycosidases"/>
    <property type="match status" value="1"/>
</dbReference>
<evidence type="ECO:0000259" key="10">
    <source>
        <dbReference type="Pfam" id="PF00703"/>
    </source>
</evidence>
<dbReference type="InterPro" id="IPR013783">
    <property type="entry name" value="Ig-like_fold"/>
</dbReference>
<keyword evidence="6 13" id="KW-0378">Hydrolase</keyword>
<dbReference type="Gene3D" id="2.70.98.10">
    <property type="match status" value="1"/>
</dbReference>
<dbReference type="SUPFAM" id="SSF49303">
    <property type="entry name" value="beta-Galactosidase/glucuronidase domain"/>
    <property type="match status" value="1"/>
</dbReference>
<dbReference type="InterPro" id="IPR006104">
    <property type="entry name" value="Glyco_hydro_2_N"/>
</dbReference>
<organism evidence="13 14">
    <name type="scientific">Hymenobacter gummosus</name>
    <dbReference type="NCBI Taxonomy" id="1776032"/>
    <lineage>
        <taxon>Bacteria</taxon>
        <taxon>Pseudomonadati</taxon>
        <taxon>Bacteroidota</taxon>
        <taxon>Cytophagia</taxon>
        <taxon>Cytophagales</taxon>
        <taxon>Hymenobacteraceae</taxon>
        <taxon>Hymenobacter</taxon>
    </lineage>
</organism>
<dbReference type="Proteomes" id="UP000282184">
    <property type="component" value="Unassembled WGS sequence"/>
</dbReference>
<dbReference type="RefSeq" id="WP_126691312.1">
    <property type="nucleotide sequence ID" value="NZ_RXOF01000001.1"/>
</dbReference>
<dbReference type="GO" id="GO:0004565">
    <property type="term" value="F:beta-galactosidase activity"/>
    <property type="evidence" value="ECO:0007669"/>
    <property type="project" value="UniProtKB-EC"/>
</dbReference>
<feature type="domain" description="Glycoside hydrolase family 2 catalytic" evidence="11">
    <location>
        <begin position="309"/>
        <end position="524"/>
    </location>
</feature>
<comment type="similarity">
    <text evidence="3">Belongs to the glycosyl hydrolase 2 family.</text>
</comment>
<evidence type="ECO:0000256" key="4">
    <source>
        <dbReference type="ARBA" id="ARBA00011245"/>
    </source>
</evidence>